<dbReference type="EMBL" id="FQZO01000001">
    <property type="protein sequence ID" value="SHI43167.1"/>
    <property type="molecule type" value="Genomic_DNA"/>
</dbReference>
<dbReference type="RefSeq" id="WP_073003731.1">
    <property type="nucleotide sequence ID" value="NZ_FQZO01000001.1"/>
</dbReference>
<feature type="domain" description="DUF7852" evidence="1">
    <location>
        <begin position="11"/>
        <end position="117"/>
    </location>
</feature>
<proteinExistence type="predicted"/>
<sequence length="257" mass="29809">MVYEYHQKHCGTVKAETLTVAPGKNINPHGEDGPLTAKIPVVLAEKEVQIDVEACIDIKDDFFEIKRIKKNVFLTQCKLLPNSGQKDCDGRLVSGKLFLKGFVEKNIEYATIEECEDAQVKNGFIKHATATVPFHCVTEVFFDRPPVFRFRSQIKEFDYFQHGKHCEDSCEENLGRLRCETGFEEEVFYLDRPFCKLEGARIFELDVAKEDVYYPVSHDKECDENFKEEENKFGRLIEKMVINLRVKVLQEQQVNIR</sequence>
<dbReference type="Pfam" id="PF25250">
    <property type="entry name" value="DUF7852"/>
    <property type="match status" value="1"/>
</dbReference>
<keyword evidence="3" id="KW-1185">Reference proteome</keyword>
<evidence type="ECO:0000313" key="2">
    <source>
        <dbReference type="EMBL" id="SHI43167.1"/>
    </source>
</evidence>
<gene>
    <name evidence="2" type="ORF">SAMN05444401_0614</name>
</gene>
<name>A0A1M6B3C4_9CLOT</name>
<protein>
    <recommendedName>
        <fullName evidence="1">DUF7852 domain-containing protein</fullName>
    </recommendedName>
</protein>
<dbReference type="STRING" id="1121298.SAMN05444401_0614"/>
<dbReference type="NCBIfam" id="NF045794">
    <property type="entry name" value="CsxC_fam"/>
    <property type="match status" value="1"/>
</dbReference>
<dbReference type="InterPro" id="IPR057174">
    <property type="entry name" value="DUF7852"/>
</dbReference>
<organism evidence="2 3">
    <name type="scientific">Clostridium amylolyticum</name>
    <dbReference type="NCBI Taxonomy" id="1121298"/>
    <lineage>
        <taxon>Bacteria</taxon>
        <taxon>Bacillati</taxon>
        <taxon>Bacillota</taxon>
        <taxon>Clostridia</taxon>
        <taxon>Eubacteriales</taxon>
        <taxon>Clostridiaceae</taxon>
        <taxon>Clostridium</taxon>
    </lineage>
</organism>
<dbReference type="OrthoDB" id="2381017at2"/>
<evidence type="ECO:0000313" key="3">
    <source>
        <dbReference type="Proteomes" id="UP000184080"/>
    </source>
</evidence>
<accession>A0A1M6B3C4</accession>
<dbReference type="InterPro" id="IPR054845">
    <property type="entry name" value="Exosporium_prot_C"/>
</dbReference>
<dbReference type="Proteomes" id="UP000184080">
    <property type="component" value="Unassembled WGS sequence"/>
</dbReference>
<reference evidence="2 3" key="1">
    <citation type="submission" date="2016-11" db="EMBL/GenBank/DDBJ databases">
        <authorList>
            <person name="Jaros S."/>
            <person name="Januszkiewicz K."/>
            <person name="Wedrychowicz H."/>
        </authorList>
    </citation>
    <scope>NUCLEOTIDE SEQUENCE [LARGE SCALE GENOMIC DNA]</scope>
    <source>
        <strain evidence="2 3">DSM 21864</strain>
    </source>
</reference>
<dbReference type="AlphaFoldDB" id="A0A1M6B3C4"/>
<evidence type="ECO:0000259" key="1">
    <source>
        <dbReference type="Pfam" id="PF25250"/>
    </source>
</evidence>